<dbReference type="AlphaFoldDB" id="A0A9D1KZI1"/>
<accession>A0A9D1KZI1</accession>
<keyword evidence="7 9" id="KW-0269">Exonuclease</keyword>
<dbReference type="InterPro" id="IPR004613">
    <property type="entry name" value="RNase_J"/>
</dbReference>
<dbReference type="Gene3D" id="3.10.20.580">
    <property type="match status" value="1"/>
</dbReference>
<dbReference type="NCBIfam" id="TIGR00649">
    <property type="entry name" value="MG423"/>
    <property type="match status" value="1"/>
</dbReference>
<dbReference type="InterPro" id="IPR036866">
    <property type="entry name" value="RibonucZ/Hydroxyglut_hydro"/>
</dbReference>
<evidence type="ECO:0000256" key="1">
    <source>
        <dbReference type="ARBA" id="ARBA00022490"/>
    </source>
</evidence>
<dbReference type="InterPro" id="IPR041636">
    <property type="entry name" value="RNase_J_C"/>
</dbReference>
<organism evidence="12 13">
    <name type="scientific">Candidatus Avidehalobacter gallistercoris</name>
    <dbReference type="NCBI Taxonomy" id="2840694"/>
    <lineage>
        <taxon>Bacteria</taxon>
        <taxon>Bacillati</taxon>
        <taxon>Bacillota</taxon>
        <taxon>Clostridia</taxon>
        <taxon>Eubacteriales</taxon>
        <taxon>Peptococcaceae</taxon>
        <taxon>Peptococcaceae incertae sedis</taxon>
        <taxon>Candidatus Avidehalobacter</taxon>
    </lineage>
</organism>
<dbReference type="Proteomes" id="UP000824124">
    <property type="component" value="Unassembled WGS sequence"/>
</dbReference>
<evidence type="ECO:0000313" key="12">
    <source>
        <dbReference type="EMBL" id="HIU10441.1"/>
    </source>
</evidence>
<feature type="compositionally biased region" description="Basic and acidic residues" evidence="10">
    <location>
        <begin position="96"/>
        <end position="109"/>
    </location>
</feature>
<feature type="binding site" evidence="9">
    <location>
        <begin position="480"/>
        <end position="484"/>
    </location>
    <ligand>
        <name>substrate</name>
    </ligand>
</feature>
<gene>
    <name evidence="9" type="primary">rnj</name>
    <name evidence="12" type="ORF">IAB00_04235</name>
</gene>
<comment type="function">
    <text evidence="9">An RNase that has 5'-3' exonuclease and possibly endonuclease activity. Involved in maturation of rRNA and in some organisms also mRNA maturation and/or decay.</text>
</comment>
<dbReference type="EMBL" id="DVMH01000021">
    <property type="protein sequence ID" value="HIU10441.1"/>
    <property type="molecule type" value="Genomic_DNA"/>
</dbReference>
<dbReference type="InterPro" id="IPR011108">
    <property type="entry name" value="RMMBL"/>
</dbReference>
<comment type="subunit">
    <text evidence="9">Homodimer, may be a subunit of the RNA degradosome.</text>
</comment>
<evidence type="ECO:0000256" key="3">
    <source>
        <dbReference type="ARBA" id="ARBA00022723"/>
    </source>
</evidence>
<reference evidence="12" key="2">
    <citation type="journal article" date="2021" name="PeerJ">
        <title>Extensive microbial diversity within the chicken gut microbiome revealed by metagenomics and culture.</title>
        <authorList>
            <person name="Gilroy R."/>
            <person name="Ravi A."/>
            <person name="Getino M."/>
            <person name="Pursley I."/>
            <person name="Horton D.L."/>
            <person name="Alikhan N.F."/>
            <person name="Baker D."/>
            <person name="Gharbi K."/>
            <person name="Hall N."/>
            <person name="Watson M."/>
            <person name="Adriaenssens E.M."/>
            <person name="Foster-Nyarko E."/>
            <person name="Jarju S."/>
            <person name="Secka A."/>
            <person name="Antonio M."/>
            <person name="Oren A."/>
            <person name="Chaudhuri R.R."/>
            <person name="La Ragione R."/>
            <person name="Hildebrand F."/>
            <person name="Pallen M.J."/>
        </authorList>
    </citation>
    <scope>NUCLEOTIDE SEQUENCE</scope>
    <source>
        <strain evidence="12">2830</strain>
    </source>
</reference>
<dbReference type="GO" id="GO:0005737">
    <property type="term" value="C:cytoplasm"/>
    <property type="evidence" value="ECO:0007669"/>
    <property type="project" value="UniProtKB-SubCell"/>
</dbReference>
<dbReference type="Pfam" id="PF00753">
    <property type="entry name" value="Lactamase_B"/>
    <property type="match status" value="1"/>
</dbReference>
<dbReference type="InterPro" id="IPR001587">
    <property type="entry name" value="RNase_J_CS"/>
</dbReference>
<dbReference type="Pfam" id="PF07521">
    <property type="entry name" value="RMMBL"/>
    <property type="match status" value="1"/>
</dbReference>
<feature type="domain" description="Metallo-beta-lactamase" evidence="11">
    <location>
        <begin position="137"/>
        <end position="331"/>
    </location>
</feature>
<dbReference type="InterPro" id="IPR055132">
    <property type="entry name" value="RNase_J_b_CASP"/>
</dbReference>
<evidence type="ECO:0000256" key="10">
    <source>
        <dbReference type="SAM" id="MobiDB-lite"/>
    </source>
</evidence>
<evidence type="ECO:0000259" key="11">
    <source>
        <dbReference type="SMART" id="SM00849"/>
    </source>
</evidence>
<dbReference type="InterPro" id="IPR042173">
    <property type="entry name" value="RNase_J_2"/>
</dbReference>
<dbReference type="HAMAP" id="MF_01491">
    <property type="entry name" value="RNase_J_bact"/>
    <property type="match status" value="1"/>
</dbReference>
<dbReference type="Pfam" id="PF22505">
    <property type="entry name" value="RNase_J_b_CASP"/>
    <property type="match status" value="1"/>
</dbReference>
<dbReference type="InterPro" id="IPR030854">
    <property type="entry name" value="RNase_J_bac"/>
</dbReference>
<keyword evidence="4 9" id="KW-0255">Endonuclease</keyword>
<evidence type="ECO:0000313" key="13">
    <source>
        <dbReference type="Proteomes" id="UP000824124"/>
    </source>
</evidence>
<comment type="subcellular location">
    <subcellularLocation>
        <location evidence="9">Cytoplasm</location>
    </subcellularLocation>
</comment>
<dbReference type="GO" id="GO:0008270">
    <property type="term" value="F:zinc ion binding"/>
    <property type="evidence" value="ECO:0007669"/>
    <property type="project" value="InterPro"/>
</dbReference>
<dbReference type="CDD" id="cd07714">
    <property type="entry name" value="RNaseJ_MBL-fold"/>
    <property type="match status" value="1"/>
</dbReference>
<dbReference type="GO" id="GO:0004521">
    <property type="term" value="F:RNA endonuclease activity"/>
    <property type="evidence" value="ECO:0007669"/>
    <property type="project" value="UniProtKB-UniRule"/>
</dbReference>
<reference evidence="12" key="1">
    <citation type="submission" date="2020-10" db="EMBL/GenBank/DDBJ databases">
        <authorList>
            <person name="Gilroy R."/>
        </authorList>
    </citation>
    <scope>NUCLEOTIDE SEQUENCE</scope>
    <source>
        <strain evidence="12">2830</strain>
    </source>
</reference>
<proteinExistence type="inferred from homology"/>
<dbReference type="EC" id="3.1.-.-" evidence="9"/>
<dbReference type="GO" id="GO:0003723">
    <property type="term" value="F:RNA binding"/>
    <property type="evidence" value="ECO:0007669"/>
    <property type="project" value="UniProtKB-UniRule"/>
</dbReference>
<evidence type="ECO:0000256" key="5">
    <source>
        <dbReference type="ARBA" id="ARBA00022801"/>
    </source>
</evidence>
<feature type="region of interest" description="Disordered" evidence="10">
    <location>
        <begin position="35"/>
        <end position="118"/>
    </location>
</feature>
<dbReference type="InterPro" id="IPR001279">
    <property type="entry name" value="Metallo-B-lactamas"/>
</dbReference>
<protein>
    <recommendedName>
        <fullName evidence="9">Ribonuclease J</fullName>
        <shortName evidence="9">RNase J</shortName>
        <ecNumber evidence="9">3.1.-.-</ecNumber>
    </recommendedName>
</protein>
<sequence>MARDNFNAAGGTVVEPAGINLKSTAADVIKNLAKSAKKAAGKKPAAGLAAKAQVGPVKPAEKADGNTPPAAPARRGRPPKVDKNGEKPNARPNNRLTDKLNDKAYEKPGRKPAVKEGGAAARGKLAVIPLGGLGEVGKNMTAFKFGNNIIVVDSGMTFPDDEQLGIDLVIPDYNYLLENRSMVRGIFVTHGHEDHIGALPYVLRDLKVPVYGSRLTLGLIKGKLKEHNLSTNNLHEVAPHDVISAGPFKVEFIHVSHSIPDSMALAIHTPVGVVLHTGDYKIDMSPIDGKFMDLTRISQLGQEGVLLLMSDSTNVERPGFTASEKTVGQSLDTIFLNATGRIIVTTFASNVHRIQQAIWAAERTGRKVAVVGRGMNNVVGIANELGYLKVKSSTFIDINDIRKYPDRKLAILTTGSQGESLAGLTRMSQGEHRQVHLRPGDLVVISANPIPGNELMISKTVDNLYHLGVDVAYGRSLGIHVSGHASQEDMKLLFNLVRPKFFMPVHGEYRMLCEHGKLAEKMGVPAKNVFVMENGQVLELSSRTAKVTGKVHAGMILIDGRGIGDVGTTVLKDRKQLSSDGIVIASIVIDRDECRLNSMPYIFSRGFVYEKGNDTIFREAEKRIVAIVESFAGKEYSQSAMKAAIKAAIAKLCFERTGRKPIIVPIINEI</sequence>
<dbReference type="PANTHER" id="PTHR43694">
    <property type="entry name" value="RIBONUCLEASE J"/>
    <property type="match status" value="1"/>
</dbReference>
<dbReference type="SUPFAM" id="SSF56281">
    <property type="entry name" value="Metallo-hydrolase/oxidoreductase"/>
    <property type="match status" value="1"/>
</dbReference>
<keyword evidence="5 9" id="KW-0378">Hydrolase</keyword>
<evidence type="ECO:0000256" key="2">
    <source>
        <dbReference type="ARBA" id="ARBA00022722"/>
    </source>
</evidence>
<keyword evidence="2 9" id="KW-0540">Nuclease</keyword>
<feature type="compositionally biased region" description="Low complexity" evidence="10">
    <location>
        <begin position="42"/>
        <end position="52"/>
    </location>
</feature>
<keyword evidence="8 9" id="KW-0694">RNA-binding</keyword>
<keyword evidence="1 9" id="KW-0963">Cytoplasm</keyword>
<comment type="similarity">
    <text evidence="9">Belongs to the metallo-beta-lactamase superfamily. RNA-metabolizing metallo-beta-lactamase-like family. Bacterial RNase J subfamily.</text>
</comment>
<evidence type="ECO:0000256" key="8">
    <source>
        <dbReference type="ARBA" id="ARBA00022884"/>
    </source>
</evidence>
<dbReference type="GO" id="GO:0004534">
    <property type="term" value="F:5'-3' RNA exonuclease activity"/>
    <property type="evidence" value="ECO:0007669"/>
    <property type="project" value="UniProtKB-UniRule"/>
</dbReference>
<dbReference type="PROSITE" id="PS01292">
    <property type="entry name" value="UPF0036"/>
    <property type="match status" value="1"/>
</dbReference>
<evidence type="ECO:0000256" key="6">
    <source>
        <dbReference type="ARBA" id="ARBA00022833"/>
    </source>
</evidence>
<evidence type="ECO:0000256" key="9">
    <source>
        <dbReference type="HAMAP-Rule" id="MF_01491"/>
    </source>
</evidence>
<dbReference type="Gene3D" id="3.60.15.10">
    <property type="entry name" value="Ribonuclease Z/Hydroxyacylglutathione hydrolase-like"/>
    <property type="match status" value="1"/>
</dbReference>
<dbReference type="Pfam" id="PF17770">
    <property type="entry name" value="RNase_J_C"/>
    <property type="match status" value="1"/>
</dbReference>
<evidence type="ECO:0000256" key="7">
    <source>
        <dbReference type="ARBA" id="ARBA00022839"/>
    </source>
</evidence>
<keyword evidence="9" id="KW-0698">rRNA processing</keyword>
<name>A0A9D1KZI1_9FIRM</name>
<evidence type="ECO:0000256" key="4">
    <source>
        <dbReference type="ARBA" id="ARBA00022759"/>
    </source>
</evidence>
<dbReference type="Gene3D" id="3.40.50.10710">
    <property type="entry name" value="Metallo-hydrolase/oxidoreductase"/>
    <property type="match status" value="1"/>
</dbReference>
<dbReference type="SMART" id="SM00849">
    <property type="entry name" value="Lactamase_B"/>
    <property type="match status" value="1"/>
</dbReference>
<feature type="compositionally biased region" description="Basic and acidic residues" evidence="10">
    <location>
        <begin position="79"/>
        <end position="89"/>
    </location>
</feature>
<dbReference type="PANTHER" id="PTHR43694:SF1">
    <property type="entry name" value="RIBONUCLEASE J"/>
    <property type="match status" value="1"/>
</dbReference>
<keyword evidence="3" id="KW-0479">Metal-binding</keyword>
<keyword evidence="6" id="KW-0862">Zinc</keyword>
<comment type="caution">
    <text evidence="12">The sequence shown here is derived from an EMBL/GenBank/DDBJ whole genome shotgun (WGS) entry which is preliminary data.</text>
</comment>
<dbReference type="GO" id="GO:0006364">
    <property type="term" value="P:rRNA processing"/>
    <property type="evidence" value="ECO:0007669"/>
    <property type="project" value="UniProtKB-UniRule"/>
</dbReference>